<dbReference type="Pfam" id="PF12802">
    <property type="entry name" value="MarR_2"/>
    <property type="match status" value="1"/>
</dbReference>
<dbReference type="Proteomes" id="UP001500984">
    <property type="component" value="Unassembled WGS sequence"/>
</dbReference>
<evidence type="ECO:0000313" key="7">
    <source>
        <dbReference type="Proteomes" id="UP001500984"/>
    </source>
</evidence>
<dbReference type="Gene3D" id="1.10.287.160">
    <property type="entry name" value="HR1 repeat"/>
    <property type="match status" value="1"/>
</dbReference>
<dbReference type="InterPro" id="IPR052362">
    <property type="entry name" value="HTH-GbsR_regulator"/>
</dbReference>
<keyword evidence="3" id="KW-0804">Transcription</keyword>
<feature type="region of interest" description="Disordered" evidence="4">
    <location>
        <begin position="1"/>
        <end position="23"/>
    </location>
</feature>
<dbReference type="InterPro" id="IPR036388">
    <property type="entry name" value="WH-like_DNA-bd_sf"/>
</dbReference>
<dbReference type="Gene3D" id="1.10.10.10">
    <property type="entry name" value="Winged helix-like DNA-binding domain superfamily/Winged helix DNA-binding domain"/>
    <property type="match status" value="1"/>
</dbReference>
<reference evidence="6 7" key="1">
    <citation type="journal article" date="2019" name="Int. J. Syst. Evol. Microbiol.">
        <title>The Global Catalogue of Microorganisms (GCM) 10K type strain sequencing project: providing services to taxonomists for standard genome sequencing and annotation.</title>
        <authorList>
            <consortium name="The Broad Institute Genomics Platform"/>
            <consortium name="The Broad Institute Genome Sequencing Center for Infectious Disease"/>
            <person name="Wu L."/>
            <person name="Ma J."/>
        </authorList>
    </citation>
    <scope>NUCLEOTIDE SEQUENCE [LARGE SCALE GENOMIC DNA]</scope>
    <source>
        <strain evidence="6 7">JCM 15900</strain>
    </source>
</reference>
<evidence type="ECO:0000256" key="2">
    <source>
        <dbReference type="ARBA" id="ARBA00023125"/>
    </source>
</evidence>
<accession>A0ABN2X8Y0</accession>
<proteinExistence type="predicted"/>
<keyword evidence="7" id="KW-1185">Reference proteome</keyword>
<evidence type="ECO:0000256" key="4">
    <source>
        <dbReference type="SAM" id="MobiDB-lite"/>
    </source>
</evidence>
<dbReference type="InterPro" id="IPR000835">
    <property type="entry name" value="HTH_MarR-typ"/>
</dbReference>
<dbReference type="InterPro" id="IPR036390">
    <property type="entry name" value="WH_DNA-bd_sf"/>
</dbReference>
<dbReference type="EMBL" id="BAAAPZ010000019">
    <property type="protein sequence ID" value="GAA2106202.1"/>
    <property type="molecule type" value="Genomic_DNA"/>
</dbReference>
<dbReference type="SUPFAM" id="SSF46785">
    <property type="entry name" value="Winged helix' DNA-binding domain"/>
    <property type="match status" value="1"/>
</dbReference>
<dbReference type="PANTHER" id="PTHR38465">
    <property type="entry name" value="HTH-TYPE TRANSCRIPTIONAL REGULATOR MJ1563-RELATED"/>
    <property type="match status" value="1"/>
</dbReference>
<protein>
    <submittedName>
        <fullName evidence="6">MarR family transcriptional regulator</fullName>
    </submittedName>
</protein>
<evidence type="ECO:0000259" key="5">
    <source>
        <dbReference type="Pfam" id="PF12802"/>
    </source>
</evidence>
<dbReference type="RefSeq" id="WP_291797783.1">
    <property type="nucleotide sequence ID" value="NZ_BAAAPZ010000019.1"/>
</dbReference>
<evidence type="ECO:0000313" key="6">
    <source>
        <dbReference type="EMBL" id="GAA2106202.1"/>
    </source>
</evidence>
<evidence type="ECO:0000256" key="1">
    <source>
        <dbReference type="ARBA" id="ARBA00023015"/>
    </source>
</evidence>
<keyword evidence="2" id="KW-0238">DNA-binding</keyword>
<gene>
    <name evidence="6" type="ORF">GCM10009823_32090</name>
</gene>
<keyword evidence="1" id="KW-0805">Transcription regulation</keyword>
<feature type="domain" description="HTH marR-type" evidence="5">
    <location>
        <begin position="38"/>
        <end position="85"/>
    </location>
</feature>
<name>A0ABN2X8Y0_9MICO</name>
<dbReference type="PANTHER" id="PTHR38465:SF2">
    <property type="entry name" value="HTH-TYPE TRANSCRIPTIONAL REGULATOR MMPR5"/>
    <property type="match status" value="1"/>
</dbReference>
<organism evidence="6 7">
    <name type="scientific">Brevibacterium salitolerans</name>
    <dbReference type="NCBI Taxonomy" id="1403566"/>
    <lineage>
        <taxon>Bacteria</taxon>
        <taxon>Bacillati</taxon>
        <taxon>Actinomycetota</taxon>
        <taxon>Actinomycetes</taxon>
        <taxon>Micrococcales</taxon>
        <taxon>Brevibacteriaceae</taxon>
        <taxon>Brevibacterium</taxon>
    </lineage>
</organism>
<evidence type="ECO:0000256" key="3">
    <source>
        <dbReference type="ARBA" id="ARBA00023163"/>
    </source>
</evidence>
<sequence length="166" mass="18723">MTSDPRKSDSTRPIPRAEPDEETRRYADGLAGLLEAAGFPRMPARVLMALLTSPHDGLTAEQLSDVLDASRAAISGAVRYLESVRVLRADSLPKTRKRVYRVVSGWYTATLSRRSLYRELAERAAQRPPALAEGTAAGERVREMADFYAFLDRRFPELLEEWESRR</sequence>
<comment type="caution">
    <text evidence="6">The sequence shown here is derived from an EMBL/GenBank/DDBJ whole genome shotgun (WGS) entry which is preliminary data.</text>
</comment>